<evidence type="ECO:0000256" key="2">
    <source>
        <dbReference type="ARBA" id="ARBA00022741"/>
    </source>
</evidence>
<dbReference type="InterPro" id="IPR041627">
    <property type="entry name" value="AAA_lid_6"/>
</dbReference>
<dbReference type="Pfam" id="PF17866">
    <property type="entry name" value="AAA_lid_6"/>
    <property type="match status" value="2"/>
</dbReference>
<dbReference type="PRINTS" id="PR00819">
    <property type="entry name" value="CBXCFQXSUPER"/>
</dbReference>
<proteinExistence type="inferred from homology"/>
<dbReference type="InterPro" id="IPR003593">
    <property type="entry name" value="AAA+_ATPase"/>
</dbReference>
<name>A0AAN6SY25_9PEZI</name>
<feature type="compositionally biased region" description="Polar residues" evidence="6">
    <location>
        <begin position="2182"/>
        <end position="2201"/>
    </location>
</feature>
<dbReference type="Pfam" id="PF13086">
    <property type="entry name" value="AAA_11"/>
    <property type="match status" value="1"/>
</dbReference>
<dbReference type="SMART" id="SM00382">
    <property type="entry name" value="AAA"/>
    <property type="match status" value="4"/>
</dbReference>
<keyword evidence="2" id="KW-0547">Nucleotide-binding</keyword>
<dbReference type="InterPro" id="IPR047187">
    <property type="entry name" value="SF1_C_Upf1"/>
</dbReference>
<dbReference type="Proteomes" id="UP001305647">
    <property type="component" value="Unassembled WGS sequence"/>
</dbReference>
<evidence type="ECO:0000256" key="5">
    <source>
        <dbReference type="SAM" id="Coils"/>
    </source>
</evidence>
<comment type="caution">
    <text evidence="8">The sequence shown here is derived from an EMBL/GenBank/DDBJ whole genome shotgun (WGS) entry which is preliminary data.</text>
</comment>
<dbReference type="InterPro" id="IPR041679">
    <property type="entry name" value="DNA2/NAM7-like_C"/>
</dbReference>
<dbReference type="GO" id="GO:0005524">
    <property type="term" value="F:ATP binding"/>
    <property type="evidence" value="ECO:0007669"/>
    <property type="project" value="UniProtKB-KW"/>
</dbReference>
<dbReference type="SUPFAM" id="SSF52540">
    <property type="entry name" value="P-loop containing nucleoside triphosphate hydrolases"/>
    <property type="match status" value="4"/>
</dbReference>
<dbReference type="GO" id="GO:0004386">
    <property type="term" value="F:helicase activity"/>
    <property type="evidence" value="ECO:0007669"/>
    <property type="project" value="InterPro"/>
</dbReference>
<dbReference type="Gene3D" id="1.10.8.60">
    <property type="match status" value="2"/>
</dbReference>
<gene>
    <name evidence="8" type="ORF">N658DRAFT_434812</name>
</gene>
<dbReference type="InterPro" id="IPR000641">
    <property type="entry name" value="CbxX/CfxQ"/>
</dbReference>
<accession>A0AAN6SY25</accession>
<dbReference type="CDD" id="cd06008">
    <property type="entry name" value="NF-X1-zinc-finger"/>
    <property type="match status" value="1"/>
</dbReference>
<feature type="domain" description="AAA+ ATPase" evidence="7">
    <location>
        <begin position="1602"/>
        <end position="1723"/>
    </location>
</feature>
<evidence type="ECO:0000256" key="4">
    <source>
        <dbReference type="ARBA" id="ARBA00022840"/>
    </source>
</evidence>
<dbReference type="InterPro" id="IPR027417">
    <property type="entry name" value="P-loop_NTPase"/>
</dbReference>
<feature type="domain" description="AAA+ ATPase" evidence="7">
    <location>
        <begin position="489"/>
        <end position="903"/>
    </location>
</feature>
<dbReference type="Pfam" id="PF13087">
    <property type="entry name" value="AAA_12"/>
    <property type="match status" value="1"/>
</dbReference>
<feature type="region of interest" description="Disordered" evidence="6">
    <location>
        <begin position="2121"/>
        <end position="2210"/>
    </location>
</feature>
<feature type="region of interest" description="Disordered" evidence="6">
    <location>
        <begin position="1232"/>
        <end position="1268"/>
    </location>
</feature>
<keyword evidence="5" id="KW-0175">Coiled coil</keyword>
<dbReference type="InterPro" id="IPR050773">
    <property type="entry name" value="CbxX/CfxQ_RuBisCO_ESX"/>
</dbReference>
<dbReference type="CDD" id="cd18808">
    <property type="entry name" value="SF1_C_Upf1"/>
    <property type="match status" value="1"/>
</dbReference>
<feature type="domain" description="AAA+ ATPase" evidence="7">
    <location>
        <begin position="1881"/>
        <end position="2018"/>
    </location>
</feature>
<dbReference type="Gene3D" id="3.40.50.300">
    <property type="entry name" value="P-loop containing nucleotide triphosphate hydrolases"/>
    <property type="match status" value="6"/>
</dbReference>
<comment type="similarity">
    <text evidence="1">Belongs to the CbxX/CfxQ family.</text>
</comment>
<dbReference type="FunFam" id="1.10.8.60:FF:000160">
    <property type="entry name" value="WGS project CABT00000000 data, contig 2.55"/>
    <property type="match status" value="1"/>
</dbReference>
<keyword evidence="4" id="KW-0067">ATP-binding</keyword>
<keyword evidence="8" id="KW-0378">Hydrolase</keyword>
<evidence type="ECO:0000313" key="8">
    <source>
        <dbReference type="EMBL" id="KAK4097077.1"/>
    </source>
</evidence>
<reference evidence="8" key="2">
    <citation type="submission" date="2023-05" db="EMBL/GenBank/DDBJ databases">
        <authorList>
            <consortium name="Lawrence Berkeley National Laboratory"/>
            <person name="Steindorff A."/>
            <person name="Hensen N."/>
            <person name="Bonometti L."/>
            <person name="Westerberg I."/>
            <person name="Brannstrom I.O."/>
            <person name="Guillou S."/>
            <person name="Cros-Aarteil S."/>
            <person name="Calhoun S."/>
            <person name="Haridas S."/>
            <person name="Kuo A."/>
            <person name="Mondo S."/>
            <person name="Pangilinan J."/>
            <person name="Riley R."/>
            <person name="Labutti K."/>
            <person name="Andreopoulos B."/>
            <person name="Lipzen A."/>
            <person name="Chen C."/>
            <person name="Yanf M."/>
            <person name="Daum C."/>
            <person name="Ng V."/>
            <person name="Clum A."/>
            <person name="Ohm R."/>
            <person name="Martin F."/>
            <person name="Silar P."/>
            <person name="Natvig D."/>
            <person name="Lalanne C."/>
            <person name="Gautier V."/>
            <person name="Ament-Velasquez S.L."/>
            <person name="Kruys A."/>
            <person name="Hutchinson M.I."/>
            <person name="Powell A.J."/>
            <person name="Barry K."/>
            <person name="Miller A.N."/>
            <person name="Grigoriev I.V."/>
            <person name="Debuchy R."/>
            <person name="Gladieux P."/>
            <person name="Thoren M.H."/>
            <person name="Johannesson H."/>
        </authorList>
    </citation>
    <scope>NUCLEOTIDE SEQUENCE</scope>
    <source>
        <strain evidence="8">CBS 757.83</strain>
    </source>
</reference>
<dbReference type="CDD" id="cd17936">
    <property type="entry name" value="EEXXEc_NFX1"/>
    <property type="match status" value="1"/>
</dbReference>
<dbReference type="FunFam" id="3.40.50.300:FF:000216">
    <property type="entry name" value="Type VII secretion ATPase EccA"/>
    <property type="match status" value="2"/>
</dbReference>
<dbReference type="PANTHER" id="PTHR43392">
    <property type="entry name" value="AAA-TYPE ATPASE FAMILY PROTEIN / ANKYRIN REPEAT FAMILY PROTEIN"/>
    <property type="match status" value="1"/>
</dbReference>
<dbReference type="InterPro" id="IPR003959">
    <property type="entry name" value="ATPase_AAA_core"/>
</dbReference>
<feature type="coiled-coil region" evidence="5">
    <location>
        <begin position="2224"/>
        <end position="2273"/>
    </location>
</feature>
<feature type="compositionally biased region" description="Low complexity" evidence="6">
    <location>
        <begin position="2150"/>
        <end position="2172"/>
    </location>
</feature>
<dbReference type="EMBL" id="MU863686">
    <property type="protein sequence ID" value="KAK4097077.1"/>
    <property type="molecule type" value="Genomic_DNA"/>
</dbReference>
<dbReference type="InterPro" id="IPR041677">
    <property type="entry name" value="DNA2/NAM7_AAA_11"/>
</dbReference>
<dbReference type="PANTHER" id="PTHR43392:SF2">
    <property type="entry name" value="AAA-TYPE ATPASE FAMILY PROTEIN _ ANKYRIN REPEAT FAMILY PROTEIN"/>
    <property type="match status" value="1"/>
</dbReference>
<dbReference type="FunFam" id="3.40.50.300:FF:001660">
    <property type="entry name" value="NF-X1 finger and helicase protein, putative"/>
    <property type="match status" value="1"/>
</dbReference>
<evidence type="ECO:0000259" key="7">
    <source>
        <dbReference type="SMART" id="SM00382"/>
    </source>
</evidence>
<feature type="domain" description="AAA+ ATPase" evidence="7">
    <location>
        <begin position="1322"/>
        <end position="1458"/>
    </location>
</feature>
<keyword evidence="9" id="KW-1185">Reference proteome</keyword>
<dbReference type="Pfam" id="PF00004">
    <property type="entry name" value="AAA"/>
    <property type="match status" value="3"/>
</dbReference>
<sequence length="2306" mass="256661">MPPSQDPRRAARLQGLFRDTISGKRAVRSPQDAQLFLEAARCQSSPSQCVEFLVSSSSGMAAVRDAVRADLSAKFILSQTLPFLQHLADPGVKALVDGQLLEQMILVVAQPPTVLNALISLFDSRQLPDDCLSLFAWLVLELISLRPEVELDVENLIKAVADCQQFLKSQDHTARELGYKIQKIIQIRSSPGGSDEPGGPGGRHDNDFADFHQIRIYPTSDEFLSTQLPYYQTANEVLDTDVDKRPRAHLENHFRLLREDMLAELREDIQVATGKKKGRRTALTLGRFVPTGIDIGDEGAGRYHRCALLLGCSSGLNFFEKMDSAARKKYLKEHPSFLRHQSFGVMHRGDELLGFAFVDRDPDKLAQSPPVVSLQFADDSGLRRTLLALRLPGWETVQFTLVDTPVFAYEPVLRGLQRIAGVPLLDLLVNPTTIVDAEFEVSDKLIPLVARLRSRANGLRPIGVFRLVTATGQIELDDSQLAALLLGLESRVSLIQGPPGTGKSFIGAQIVWYMYEAGLRILVLSYTNHALDQFLGEDLLEVGIPATSMVRLGSKSKCTLQTAPMLLSAQNSRHHRSQNAWSIIKALKLEAAETGFELRTALQDFVNFSPDWDKVSEYLEFADGGHVYVEALRVPTESGGSGWNRAGKRGKKVRPDHLYQQWIKGDGPGQFAKELPATAKPVWDMPPPVRGEHHQKWMTALIEEHLQIIENCSRQYNQVLEKINAQFRDRDASVLAQKKIIGCTTTAAAKYDALIRAANPDVVLIEEAGEILESHVLTALASSVKQLVLIGDHKQLRPKINNYALSVERGDGFDLNRSLFERLIIQGARHATLNKQHRMVPEISAFPRELTYPNLLDGPKTSGRPDIVGLQDRVIFLNHGKQEDSDKQLRDRRDPTIKESKKNLFEADMVLRCVKYLGQQGYASDRIVVLTPYMAQLRVLRDLFHKNEHDPALSEMDKNELIRAGLMSEAAAKVNKKPLRISTIDNYQGEESDIVIASLTRSNDSGDIGFMSAPERLNVLITRARNCIVLIGNMETFMTSKKGKSTWHPFFELLKDRGHLYDGLPVVCFKHPEKTALLKEPMDFDKSCPDGGCSQPCNAPLKCGVHKCRSRCHRVVDHSRTECNQLVERVCERQHKSKVRCGRQSDGCHKCIQEDKEMERRIKRDLKLEKDRRQREEVYTRQLKEIQDEVEHQRRINKYEAEEEMRQQTLKQQKSELVALKDAEQRLRQQNKLKAEAAVKAAKSKSPAQTQKPPTPSPSKEGGWSSGAQTEWDSLKQFEGAQSKTMDGLMEMIGLEKVKEDFLSVKSRVDTALRQGISMASERFSCSMLGNPGTGTWKTTVARLYAQFLTELCVIPGACFKENTGAGLANMGVAGCKALVDDILNEGGGVLFIDEAYQLTSGNNPGGGAVLDYLLAEVENLRGKVVFVLAGYNKQMESFFAHNPGLPSRFPVEMSFADYTDDELLRILELKINKKYNHAMECEDGLSGLYCRIVSRRVGRGRGKEGFGNARAVENALDRISRRQAGRLRRERKSGTNPNDLFLTKEDLIGPEPGEALAECGAWKKLQGLCGLAAVKQAVQSLVDSIQQNYLRELDEQPLIQYSLNKVFLGSPGTGKTTVAKLYGEILVALGLLSKGEAVVVKNPSDFVGAHLGQSEQQTKGILAATAGKVLVVDEAYGLYGGGGSKGGAASDPYKTAVIDTIVAEVQSVPGDDRCVLLLGYKDQMEEMFQNVNPGLSRRFPIASGFQFEDFTDEELRTIFDMKVKHQGYQATDQAANVAMEMLKRARNRPNFGNAGEIDILLDATKARHQSRFSKRQAKSATLFEARDFDESFDRAERAETNVRKLFEGTVGSEQVVSLLEGYQGTVRTMKELNMDPKENIPFNFLFRGPPGTGKTTTAKKMGNVFYEMGFLAAAEVVECSATDLIGQYVGQTGPKVQQLFDKALGRVLFIDEAYRLAEGHFAKEAMDEIVDSVTKDRYYKKLVIILAGYTKDINRLMTVNAGLTSRFPEVVDFRALSAEECFALMLQLLRKQKDSLRAKSNRDLDLSCLETPAEQFKQGLLVTFADLAKQDNWASARDVQGLARGIFNKMLLDKEGLARGRLALTEDIVTAELAAMLNERASRSTGSALPPPTLRDILPMHLPPPSNLSTSPQFSTSSSSSTSQAKPKASTEPAKPDLPPESTQPDPRPKTQTNTNNHSKNATRDAGVSDEVWAQLQLDRQAQDEREAEYRRLKQAAAQATEAARERIVARLLEEETRRRREEEARRRLKERGVCPAGLDWVRQEGGWRCTGGSHWMGEADLVGL</sequence>
<organism evidence="8 9">
    <name type="scientific">Parathielavia hyrcaniae</name>
    <dbReference type="NCBI Taxonomy" id="113614"/>
    <lineage>
        <taxon>Eukaryota</taxon>
        <taxon>Fungi</taxon>
        <taxon>Dikarya</taxon>
        <taxon>Ascomycota</taxon>
        <taxon>Pezizomycotina</taxon>
        <taxon>Sordariomycetes</taxon>
        <taxon>Sordariomycetidae</taxon>
        <taxon>Sordariales</taxon>
        <taxon>Chaetomiaceae</taxon>
        <taxon>Parathielavia</taxon>
    </lineage>
</organism>
<reference evidence="8" key="1">
    <citation type="journal article" date="2023" name="Mol. Phylogenet. Evol.">
        <title>Genome-scale phylogeny and comparative genomics of the fungal order Sordariales.</title>
        <authorList>
            <person name="Hensen N."/>
            <person name="Bonometti L."/>
            <person name="Westerberg I."/>
            <person name="Brannstrom I.O."/>
            <person name="Guillou S."/>
            <person name="Cros-Aarteil S."/>
            <person name="Calhoun S."/>
            <person name="Haridas S."/>
            <person name="Kuo A."/>
            <person name="Mondo S."/>
            <person name="Pangilinan J."/>
            <person name="Riley R."/>
            <person name="LaButti K."/>
            <person name="Andreopoulos B."/>
            <person name="Lipzen A."/>
            <person name="Chen C."/>
            <person name="Yan M."/>
            <person name="Daum C."/>
            <person name="Ng V."/>
            <person name="Clum A."/>
            <person name="Steindorff A."/>
            <person name="Ohm R.A."/>
            <person name="Martin F."/>
            <person name="Silar P."/>
            <person name="Natvig D.O."/>
            <person name="Lalanne C."/>
            <person name="Gautier V."/>
            <person name="Ament-Velasquez S.L."/>
            <person name="Kruys A."/>
            <person name="Hutchinson M.I."/>
            <person name="Powell A.J."/>
            <person name="Barry K."/>
            <person name="Miller A.N."/>
            <person name="Grigoriev I.V."/>
            <person name="Debuchy R."/>
            <person name="Gladieux P."/>
            <person name="Hiltunen Thoren M."/>
            <person name="Johannesson H."/>
        </authorList>
    </citation>
    <scope>NUCLEOTIDE SEQUENCE</scope>
    <source>
        <strain evidence="8">CBS 757.83</strain>
    </source>
</reference>
<dbReference type="FunFam" id="1.10.8.60:FF:000159">
    <property type="entry name" value="p-loop containing nucleoside triphosphate hydrolase protein"/>
    <property type="match status" value="1"/>
</dbReference>
<evidence type="ECO:0000256" key="6">
    <source>
        <dbReference type="SAM" id="MobiDB-lite"/>
    </source>
</evidence>
<evidence type="ECO:0000313" key="9">
    <source>
        <dbReference type="Proteomes" id="UP001305647"/>
    </source>
</evidence>
<protein>
    <submittedName>
        <fullName evidence="8">P-loop containing nucleoside triphosphate hydrolase protein</fullName>
    </submittedName>
</protein>
<keyword evidence="3" id="KW-0347">Helicase</keyword>
<evidence type="ECO:0000256" key="1">
    <source>
        <dbReference type="ARBA" id="ARBA00010378"/>
    </source>
</evidence>
<dbReference type="GO" id="GO:0016887">
    <property type="term" value="F:ATP hydrolysis activity"/>
    <property type="evidence" value="ECO:0007669"/>
    <property type="project" value="InterPro"/>
</dbReference>
<evidence type="ECO:0000256" key="3">
    <source>
        <dbReference type="ARBA" id="ARBA00022806"/>
    </source>
</evidence>